<dbReference type="PANTHER" id="PTHR24250">
    <property type="entry name" value="CHYMOTRYPSIN-RELATED"/>
    <property type="match status" value="1"/>
</dbReference>
<sequence length="261" mass="27870">MNYYALVLFIKAATSLPFNLIVSGSTDATTNQFPYHVSMMNQLGDDSLEFLCSGAIIDSTHVVTTASGAQINGIQLTSSIRILSGSNELDFTKATSHQISSYKLHNNYIPKTFENDIVIFEVTPQFTFSGSTNSITVSNNWTADISVDCVISSFAEPISDFQDGISSTLKYENIVTSGCSVATNNSFCIADKTTGKQTTDKNDTGSPVSCNSRLVGLSTSSPNAIVTNVTAFYDWIKEATATTTTAPTTSPQQPTTAPPAT</sequence>
<dbReference type="SUPFAM" id="SSF50494">
    <property type="entry name" value="Trypsin-like serine proteases"/>
    <property type="match status" value="1"/>
</dbReference>
<evidence type="ECO:0000259" key="3">
    <source>
        <dbReference type="PROSITE" id="PS50240"/>
    </source>
</evidence>
<dbReference type="Gene3D" id="2.40.10.10">
    <property type="entry name" value="Trypsin-like serine proteases"/>
    <property type="match status" value="1"/>
</dbReference>
<evidence type="ECO:0000313" key="4">
    <source>
        <dbReference type="EMBL" id="JAS29468.1"/>
    </source>
</evidence>
<dbReference type="EMBL" id="GEDC01007830">
    <property type="protein sequence ID" value="JAS29468.1"/>
    <property type="molecule type" value="Transcribed_RNA"/>
</dbReference>
<feature type="chain" id="PRO_5012045863" description="Peptidase S1 domain-containing protein" evidence="2">
    <location>
        <begin position="16"/>
        <end position="261"/>
    </location>
</feature>
<protein>
    <recommendedName>
        <fullName evidence="3">Peptidase S1 domain-containing protein</fullName>
    </recommendedName>
</protein>
<dbReference type="GO" id="GO:0006508">
    <property type="term" value="P:proteolysis"/>
    <property type="evidence" value="ECO:0007669"/>
    <property type="project" value="InterPro"/>
</dbReference>
<evidence type="ECO:0000256" key="1">
    <source>
        <dbReference type="ARBA" id="ARBA00023157"/>
    </source>
</evidence>
<dbReference type="InterPro" id="IPR043504">
    <property type="entry name" value="Peptidase_S1_PA_chymotrypsin"/>
</dbReference>
<reference evidence="4" key="1">
    <citation type="submission" date="2015-12" db="EMBL/GenBank/DDBJ databases">
        <title>De novo transcriptome assembly of four potential Pierce s Disease insect vectors from Arizona vineyards.</title>
        <authorList>
            <person name="Tassone E.E."/>
        </authorList>
    </citation>
    <scope>NUCLEOTIDE SEQUENCE</scope>
</reference>
<dbReference type="Pfam" id="PF00089">
    <property type="entry name" value="Trypsin"/>
    <property type="match status" value="1"/>
</dbReference>
<dbReference type="SMART" id="SM00020">
    <property type="entry name" value="Tryp_SPc"/>
    <property type="match status" value="1"/>
</dbReference>
<feature type="domain" description="Peptidase S1" evidence="3">
    <location>
        <begin position="21"/>
        <end position="241"/>
    </location>
</feature>
<evidence type="ECO:0000256" key="2">
    <source>
        <dbReference type="SAM" id="SignalP"/>
    </source>
</evidence>
<feature type="non-terminal residue" evidence="4">
    <location>
        <position position="261"/>
    </location>
</feature>
<gene>
    <name evidence="4" type="ORF">g.12743</name>
</gene>
<dbReference type="AlphaFoldDB" id="A0A1B6DUV8"/>
<feature type="signal peptide" evidence="2">
    <location>
        <begin position="1"/>
        <end position="15"/>
    </location>
</feature>
<organism evidence="4">
    <name type="scientific">Clastoptera arizonana</name>
    <name type="common">Arizona spittle bug</name>
    <dbReference type="NCBI Taxonomy" id="38151"/>
    <lineage>
        <taxon>Eukaryota</taxon>
        <taxon>Metazoa</taxon>
        <taxon>Ecdysozoa</taxon>
        <taxon>Arthropoda</taxon>
        <taxon>Hexapoda</taxon>
        <taxon>Insecta</taxon>
        <taxon>Pterygota</taxon>
        <taxon>Neoptera</taxon>
        <taxon>Paraneoptera</taxon>
        <taxon>Hemiptera</taxon>
        <taxon>Auchenorrhyncha</taxon>
        <taxon>Cercopoidea</taxon>
        <taxon>Clastopteridae</taxon>
        <taxon>Clastoptera</taxon>
    </lineage>
</organism>
<name>A0A1B6DUV8_9HEMI</name>
<dbReference type="InterPro" id="IPR009003">
    <property type="entry name" value="Peptidase_S1_PA"/>
</dbReference>
<keyword evidence="1" id="KW-1015">Disulfide bond</keyword>
<accession>A0A1B6DUV8</accession>
<dbReference type="PROSITE" id="PS50240">
    <property type="entry name" value="TRYPSIN_DOM"/>
    <property type="match status" value="1"/>
</dbReference>
<dbReference type="GO" id="GO:0004252">
    <property type="term" value="F:serine-type endopeptidase activity"/>
    <property type="evidence" value="ECO:0007669"/>
    <property type="project" value="InterPro"/>
</dbReference>
<dbReference type="InterPro" id="IPR001254">
    <property type="entry name" value="Trypsin_dom"/>
</dbReference>
<proteinExistence type="predicted"/>
<keyword evidence="2" id="KW-0732">Signal</keyword>